<dbReference type="KEGG" id="adl:AURDEDRAFT_175355"/>
<evidence type="ECO:0000256" key="1">
    <source>
        <dbReference type="SAM" id="MobiDB-lite"/>
    </source>
</evidence>
<protein>
    <submittedName>
        <fullName evidence="2">Uncharacterized protein</fullName>
    </submittedName>
</protein>
<sequence>MSSFRTWDNVAYPYVSPEGTSFNAALPARTPKQFADTSSPAYQNFAQSFRQRFNHKRGLNEAWLTMSDEERRAWATPANSTRRGSYYRPHVYDSSQKSATPPPGGAAYYRNKQKHDLQQRSMTPSHHPASMPPPTQFSWRITTEANYAPQQSSSSEVSPQEEAADALPGAYPVPADAAFALVPAYPSTNDGYVDAHHQRGTVDQFAAYAATNAPPGRPAAYAQHAPAQPAMHAPVPVRPAPAHVQYAQQPAAPYADWPRYAAAPTGHMSQQPVPLGYDQAGFSATYHAPAADVGWQYQAYPSAGSGYC</sequence>
<name>J0WTE4_AURST</name>
<feature type="region of interest" description="Disordered" evidence="1">
    <location>
        <begin position="85"/>
        <end position="137"/>
    </location>
</feature>
<accession>J0WTE4</accession>
<dbReference type="OrthoDB" id="10493684at2759"/>
<dbReference type="Proteomes" id="UP000006514">
    <property type="component" value="Unassembled WGS sequence"/>
</dbReference>
<reference evidence="3" key="1">
    <citation type="journal article" date="2012" name="Science">
        <title>The Paleozoic origin of enzymatic lignin decomposition reconstructed from 31 fungal genomes.</title>
        <authorList>
            <person name="Floudas D."/>
            <person name="Binder M."/>
            <person name="Riley R."/>
            <person name="Barry K."/>
            <person name="Blanchette R.A."/>
            <person name="Henrissat B."/>
            <person name="Martinez A.T."/>
            <person name="Otillar R."/>
            <person name="Spatafora J.W."/>
            <person name="Yadav J.S."/>
            <person name="Aerts A."/>
            <person name="Benoit I."/>
            <person name="Boyd A."/>
            <person name="Carlson A."/>
            <person name="Copeland A."/>
            <person name="Coutinho P.M."/>
            <person name="de Vries R.P."/>
            <person name="Ferreira P."/>
            <person name="Findley K."/>
            <person name="Foster B."/>
            <person name="Gaskell J."/>
            <person name="Glotzer D."/>
            <person name="Gorecki P."/>
            <person name="Heitman J."/>
            <person name="Hesse C."/>
            <person name="Hori C."/>
            <person name="Igarashi K."/>
            <person name="Jurgens J.A."/>
            <person name="Kallen N."/>
            <person name="Kersten P."/>
            <person name="Kohler A."/>
            <person name="Kuees U."/>
            <person name="Kumar T.K.A."/>
            <person name="Kuo A."/>
            <person name="LaButti K."/>
            <person name="Larrondo L.F."/>
            <person name="Lindquist E."/>
            <person name="Ling A."/>
            <person name="Lombard V."/>
            <person name="Lucas S."/>
            <person name="Lundell T."/>
            <person name="Martin R."/>
            <person name="McLaughlin D.J."/>
            <person name="Morgenstern I."/>
            <person name="Morin E."/>
            <person name="Murat C."/>
            <person name="Nagy L.G."/>
            <person name="Nolan M."/>
            <person name="Ohm R.A."/>
            <person name="Patyshakuliyeva A."/>
            <person name="Rokas A."/>
            <person name="Ruiz-Duenas F.J."/>
            <person name="Sabat G."/>
            <person name="Salamov A."/>
            <person name="Samejima M."/>
            <person name="Schmutz J."/>
            <person name="Slot J.C."/>
            <person name="St John F."/>
            <person name="Stenlid J."/>
            <person name="Sun H."/>
            <person name="Sun S."/>
            <person name="Syed K."/>
            <person name="Tsang A."/>
            <person name="Wiebenga A."/>
            <person name="Young D."/>
            <person name="Pisabarro A."/>
            <person name="Eastwood D.C."/>
            <person name="Martin F."/>
            <person name="Cullen D."/>
            <person name="Grigoriev I.V."/>
            <person name="Hibbett D.S."/>
        </authorList>
    </citation>
    <scope>NUCLEOTIDE SEQUENCE [LARGE SCALE GENOMIC DNA]</scope>
    <source>
        <strain evidence="3">TFB10046</strain>
    </source>
</reference>
<evidence type="ECO:0000313" key="2">
    <source>
        <dbReference type="EMBL" id="EJD35557.1"/>
    </source>
</evidence>
<dbReference type="EMBL" id="JH687886">
    <property type="protein sequence ID" value="EJD35557.1"/>
    <property type="molecule type" value="Genomic_DNA"/>
</dbReference>
<evidence type="ECO:0000313" key="3">
    <source>
        <dbReference type="Proteomes" id="UP000006514"/>
    </source>
</evidence>
<dbReference type="InParanoid" id="J0WTE4"/>
<dbReference type="AlphaFoldDB" id="J0WTE4"/>
<proteinExistence type="predicted"/>
<keyword evidence="3" id="KW-1185">Reference proteome</keyword>
<organism evidence="2 3">
    <name type="scientific">Auricularia subglabra (strain TFB-10046 / SS5)</name>
    <name type="common">White-rot fungus</name>
    <name type="synonym">Auricularia delicata (strain TFB10046)</name>
    <dbReference type="NCBI Taxonomy" id="717982"/>
    <lineage>
        <taxon>Eukaryota</taxon>
        <taxon>Fungi</taxon>
        <taxon>Dikarya</taxon>
        <taxon>Basidiomycota</taxon>
        <taxon>Agaricomycotina</taxon>
        <taxon>Agaricomycetes</taxon>
        <taxon>Auriculariales</taxon>
        <taxon>Auriculariaceae</taxon>
        <taxon>Auricularia</taxon>
    </lineage>
</organism>
<gene>
    <name evidence="2" type="ORF">AURDEDRAFT_175355</name>
</gene>